<evidence type="ECO:0000313" key="4">
    <source>
        <dbReference type="Proteomes" id="UP000683925"/>
    </source>
</evidence>
<accession>A0A8S1VBU9</accession>
<protein>
    <recommendedName>
        <fullName evidence="5">Protein BCCIP homolog</fullName>
    </recommendedName>
</protein>
<sequence length="299" mass="34874">MNQGNQDKRKQRDYEEDDSEEEEIEQPINVHNKGEMEEEVNLDFVFLDPNQKQFHSIKSFINGYLEGISFKSSELANIICDQVELGTMVGQEDEDNVFGFTTILNIGEIKSNAIGEILHYVDTKSQQYNKQHQQLQHIFQTPKKVGLFINERILNLAPQLVPILHNQLKEDINWLQKEDPSNSLTNLDYLLVITKCFKDNDQQKQTQKKSTSDLNDLIFQKFEDFVFLQKSVVSFRFLSEGSKQTQQVSDYMKTEQDGQICYRLIYLIQLKDYLTQIANIEQYPNMLSVHDCKKSIGIK</sequence>
<name>A0A8S1VBU9_PAROT</name>
<keyword evidence="4" id="KW-1185">Reference proteome</keyword>
<feature type="compositionally biased region" description="Basic and acidic residues" evidence="2">
    <location>
        <begin position="1"/>
        <end position="13"/>
    </location>
</feature>
<gene>
    <name evidence="3" type="ORF">POCTA_138.1.T0630093</name>
</gene>
<organism evidence="3 4">
    <name type="scientific">Paramecium octaurelia</name>
    <dbReference type="NCBI Taxonomy" id="43137"/>
    <lineage>
        <taxon>Eukaryota</taxon>
        <taxon>Sar</taxon>
        <taxon>Alveolata</taxon>
        <taxon>Ciliophora</taxon>
        <taxon>Intramacronucleata</taxon>
        <taxon>Oligohymenophorea</taxon>
        <taxon>Peniculida</taxon>
        <taxon>Parameciidae</taxon>
        <taxon>Paramecium</taxon>
    </lineage>
</organism>
<dbReference type="EMBL" id="CAJJDP010000062">
    <property type="protein sequence ID" value="CAD8174071.1"/>
    <property type="molecule type" value="Genomic_DNA"/>
</dbReference>
<evidence type="ECO:0008006" key="5">
    <source>
        <dbReference type="Google" id="ProtNLM"/>
    </source>
</evidence>
<proteinExistence type="inferred from homology"/>
<dbReference type="Pfam" id="PF13862">
    <property type="entry name" value="BCCIP"/>
    <property type="match status" value="1"/>
</dbReference>
<reference evidence="3" key="1">
    <citation type="submission" date="2021-01" db="EMBL/GenBank/DDBJ databases">
        <authorList>
            <consortium name="Genoscope - CEA"/>
            <person name="William W."/>
        </authorList>
    </citation>
    <scope>NUCLEOTIDE SEQUENCE</scope>
</reference>
<dbReference type="PANTHER" id="PTHR13261">
    <property type="entry name" value="BRCA2 AND CDKN1A INTERACTING PROTEIN"/>
    <property type="match status" value="1"/>
</dbReference>
<evidence type="ECO:0000256" key="1">
    <source>
        <dbReference type="ARBA" id="ARBA00006781"/>
    </source>
</evidence>
<comment type="caution">
    <text evidence="3">The sequence shown here is derived from an EMBL/GenBank/DDBJ whole genome shotgun (WGS) entry which is preliminary data.</text>
</comment>
<dbReference type="InterPro" id="IPR025602">
    <property type="entry name" value="BCP1_family"/>
</dbReference>
<feature type="region of interest" description="Disordered" evidence="2">
    <location>
        <begin position="1"/>
        <end position="33"/>
    </location>
</feature>
<dbReference type="AlphaFoldDB" id="A0A8S1VBU9"/>
<evidence type="ECO:0000313" key="3">
    <source>
        <dbReference type="EMBL" id="CAD8174071.1"/>
    </source>
</evidence>
<comment type="similarity">
    <text evidence="1">Belongs to the BCP1 family.</text>
</comment>
<dbReference type="Proteomes" id="UP000683925">
    <property type="component" value="Unassembled WGS sequence"/>
</dbReference>
<dbReference type="GO" id="GO:0005634">
    <property type="term" value="C:nucleus"/>
    <property type="evidence" value="ECO:0007669"/>
    <property type="project" value="TreeGrafter"/>
</dbReference>
<dbReference type="OMA" id="WAIENEA"/>
<evidence type="ECO:0000256" key="2">
    <source>
        <dbReference type="SAM" id="MobiDB-lite"/>
    </source>
</evidence>
<feature type="compositionally biased region" description="Acidic residues" evidence="2">
    <location>
        <begin position="14"/>
        <end position="25"/>
    </location>
</feature>
<dbReference type="OrthoDB" id="27543at2759"/>
<dbReference type="PANTHER" id="PTHR13261:SF0">
    <property type="entry name" value="BRCA2 AND CDKN1A-INTERACTING PROTEIN"/>
    <property type="match status" value="1"/>
</dbReference>